<keyword evidence="2" id="KW-1185">Reference proteome</keyword>
<accession>A0A418QPA9</accession>
<evidence type="ECO:0000313" key="1">
    <source>
        <dbReference type="EMBL" id="RIY06880.1"/>
    </source>
</evidence>
<organism evidence="1 2">
    <name type="scientific">Hymenobacter rubripertinctus</name>
    <dbReference type="NCBI Taxonomy" id="2029981"/>
    <lineage>
        <taxon>Bacteria</taxon>
        <taxon>Pseudomonadati</taxon>
        <taxon>Bacteroidota</taxon>
        <taxon>Cytophagia</taxon>
        <taxon>Cytophagales</taxon>
        <taxon>Hymenobacteraceae</taxon>
        <taxon>Hymenobacter</taxon>
    </lineage>
</organism>
<gene>
    <name evidence="1" type="ORF">D0T11_17785</name>
</gene>
<protein>
    <recommendedName>
        <fullName evidence="3">LamG domain-containing protein</fullName>
    </recommendedName>
</protein>
<dbReference type="RefSeq" id="WP_119657160.1">
    <property type="nucleotide sequence ID" value="NZ_JBHUOI010000084.1"/>
</dbReference>
<dbReference type="Gene3D" id="2.60.120.200">
    <property type="match status" value="1"/>
</dbReference>
<reference evidence="1 2" key="1">
    <citation type="submission" date="2018-09" db="EMBL/GenBank/DDBJ databases">
        <authorList>
            <person name="Zeman M."/>
            <person name="Pardy F."/>
        </authorList>
    </citation>
    <scope>NUCLEOTIDE SEQUENCE [LARGE SCALE GENOMIC DNA]</scope>
    <source>
        <strain evidence="1 2">CCM 8852</strain>
    </source>
</reference>
<dbReference type="GO" id="GO:0005975">
    <property type="term" value="P:carbohydrate metabolic process"/>
    <property type="evidence" value="ECO:0007669"/>
    <property type="project" value="UniProtKB-ARBA"/>
</dbReference>
<dbReference type="EMBL" id="QYCN01000035">
    <property type="protein sequence ID" value="RIY06880.1"/>
    <property type="molecule type" value="Genomic_DNA"/>
</dbReference>
<comment type="caution">
    <text evidence="1">The sequence shown here is derived from an EMBL/GenBank/DDBJ whole genome shotgun (WGS) entry which is preliminary data.</text>
</comment>
<name>A0A418QPA9_9BACT</name>
<evidence type="ECO:0008006" key="3">
    <source>
        <dbReference type="Google" id="ProtNLM"/>
    </source>
</evidence>
<evidence type="ECO:0000313" key="2">
    <source>
        <dbReference type="Proteomes" id="UP000284250"/>
    </source>
</evidence>
<reference evidence="1 2" key="2">
    <citation type="submission" date="2019-01" db="EMBL/GenBank/DDBJ databases">
        <title>Hymenobacter humicola sp. nov., isolated from soils in Antarctica.</title>
        <authorList>
            <person name="Sedlacek I."/>
            <person name="Holochova P."/>
            <person name="Kralova S."/>
            <person name="Pantucek R."/>
            <person name="Stankova E."/>
            <person name="Vrbovska V."/>
            <person name="Kristofova L."/>
            <person name="Svec P."/>
            <person name="Busse H.-J."/>
        </authorList>
    </citation>
    <scope>NUCLEOTIDE SEQUENCE [LARGE SCALE GENOMIC DNA]</scope>
    <source>
        <strain evidence="1 2">CCM 8852</strain>
    </source>
</reference>
<dbReference type="OrthoDB" id="2582440at2"/>
<dbReference type="Proteomes" id="UP000284250">
    <property type="component" value="Unassembled WGS sequence"/>
</dbReference>
<proteinExistence type="predicted"/>
<dbReference type="GO" id="GO:0004553">
    <property type="term" value="F:hydrolase activity, hydrolyzing O-glycosyl compounds"/>
    <property type="evidence" value="ECO:0007669"/>
    <property type="project" value="UniProtKB-ARBA"/>
</dbReference>
<dbReference type="SUPFAM" id="SSF49899">
    <property type="entry name" value="Concanavalin A-like lectins/glucanases"/>
    <property type="match status" value="1"/>
</dbReference>
<dbReference type="AlphaFoldDB" id="A0A418QPA9"/>
<sequence length="740" mass="81660">MRYQTTYYSNHPSAPLTLAQTHLARVAAAGGQFADASYVRAAVELLRRWNLLPHVVHWSDARFGVVVEQGQVTRQFSLRGPDAVTTPGVAGPRYVAQGYNGHPEIRYDQASLQVPLLDLSHTNQYTTLWLGQQRTRDTIGFFYELSRDYNQSAGGMTALIENNQLEVAHHTTDFVVIRDAGSYQQQPLYVVTRGDFTRSSEEINVRMNEQELTEYSYGTTPYNRDTTGPLRPDVLYLGARGGNQFPLRNGLLNSLLILDVAVSDEARGALQQFLRQQYTPVLVPQNGLQAWFQAERGAQFNQAGQLTSWTDQSGNGMDLTPTDGSAVLSAEQLNAHPMIRVSGRLASTKLCRITGNSARSVYFLGRLVEGNVVLSWGEANTGRLFECAQEGNSPFIHAYGEGMDNLNTLGSQPVLAPALWTWRYDGEAGGYSEFNDQVGAKGGPPYMNTPGTPLFLAWGGYYGPSVVDFLEVLVYDRFVTGPEHEQIRAYLGAKGAVPVRSAADGAVPSQQLQGWWRADTGVEVDADGFITQWTDQSVHARHLMPEAAGILNLDVWAGRTAIRFTGGPAFLPFALPELAPAVYTVLLVLQKQAGQDNMMPIAFGRSSEEANDLWANYNCFGLNNFNDNIYGLRNASDFLHQPILVTAELYHQDSSSFRLWLNGQPQQVAPVINTTVDRPLSPVFRVGGSVFLNSGSYLWNGWIAEVILYDRTLEQVERDELHANLLIKYGISGATAPSQS</sequence>
<dbReference type="InterPro" id="IPR013320">
    <property type="entry name" value="ConA-like_dom_sf"/>
</dbReference>